<evidence type="ECO:0000256" key="2">
    <source>
        <dbReference type="ARBA" id="ARBA00022563"/>
    </source>
</evidence>
<comment type="similarity">
    <text evidence="6">Belongs to the formate--tetrahydrofolate ligase family.</text>
</comment>
<dbReference type="Pfam" id="PF01268">
    <property type="entry name" value="FTHFS"/>
    <property type="match status" value="1"/>
</dbReference>
<dbReference type="Gene3D" id="3.40.50.300">
    <property type="entry name" value="P-loop containing nucleotide triphosphate hydrolases"/>
    <property type="match status" value="1"/>
</dbReference>
<dbReference type="CDD" id="cd00477">
    <property type="entry name" value="FTHFS"/>
    <property type="match status" value="1"/>
</dbReference>
<keyword evidence="2 6" id="KW-0554">One-carbon metabolism</keyword>
<dbReference type="PROSITE" id="PS00722">
    <property type="entry name" value="FTHFS_2"/>
    <property type="match status" value="1"/>
</dbReference>
<dbReference type="RefSeq" id="WP_053593669.1">
    <property type="nucleotide sequence ID" value="NZ_CP067341.1"/>
</dbReference>
<dbReference type="InterPro" id="IPR027417">
    <property type="entry name" value="P-loop_NTPase"/>
</dbReference>
<dbReference type="InterPro" id="IPR000559">
    <property type="entry name" value="Formate_THF_ligase"/>
</dbReference>
<evidence type="ECO:0000256" key="4">
    <source>
        <dbReference type="ARBA" id="ARBA00022741"/>
    </source>
</evidence>
<dbReference type="SUPFAM" id="SSF52540">
    <property type="entry name" value="P-loop containing nucleoside triphosphate hydrolases"/>
    <property type="match status" value="1"/>
</dbReference>
<dbReference type="Proteomes" id="UP000596049">
    <property type="component" value="Chromosome"/>
</dbReference>
<proteinExistence type="inferred from homology"/>
<evidence type="ECO:0000256" key="6">
    <source>
        <dbReference type="HAMAP-Rule" id="MF_01543"/>
    </source>
</evidence>
<evidence type="ECO:0000256" key="1">
    <source>
        <dbReference type="ARBA" id="ARBA00004777"/>
    </source>
</evidence>
<dbReference type="EC" id="6.3.4.3" evidence="6"/>
<feature type="binding site" evidence="6">
    <location>
        <begin position="69"/>
        <end position="76"/>
    </location>
    <ligand>
        <name>ATP</name>
        <dbReference type="ChEBI" id="CHEBI:30616"/>
    </ligand>
</feature>
<keyword evidence="8" id="KW-1185">Reference proteome</keyword>
<dbReference type="PROSITE" id="PS00721">
    <property type="entry name" value="FTHFS_1"/>
    <property type="match status" value="1"/>
</dbReference>
<dbReference type="Gene3D" id="3.10.410.10">
    <property type="entry name" value="Formyltetrahydrofolate synthetase, domain 3"/>
    <property type="match status" value="1"/>
</dbReference>
<sequence>MTTKNQPLTDLEIASQAVMKPITEIAKAAGIPEDALEQYGRYKAKIDPLKITARGEDAKVVLVTAISPTPAGEGKSTVTVGLADALHQLDKNVAVALREPSLGPVMGVKGGATGGGYAQVVPMEDINLHFTGDLHAITTANNALSAFIDNHIHQGNALNIDPRRIIWKRVMDLNDRALRKVVVGLGGPVQGMPREDGFDITVASEIMAVFCLATSIEDLRERLASIVIGYTFDREPVFVRDLQVEGSLTLLLKDAFKPNLVQTLEGTPAIIHGGPFANIAHGCNSIMATQTARKLADIVVTEAGFGSDLGAEKFMNIKARKGGFKPSAVVIVATIRALKMHGGVAKTELVGENVEALLQGIENLEKHVETIRTFGVEPIIALNRFITDTEAELAAVLNWCQEKHVRIARTNVWEEGGKGGLALAEQVLAVLEEENNFSPLYDVSESIEEKVRTIVQKVYGGKDVQFTDQAKKQITQIEKFGWDSLPICMAKTQYSLSDQPSLLGRPEGFTVTIREVIPKLGAGFLVCLTGDIMTMPGLPKAPAALRMDVDNEGHAVGLF</sequence>
<evidence type="ECO:0000256" key="3">
    <source>
        <dbReference type="ARBA" id="ARBA00022598"/>
    </source>
</evidence>
<keyword evidence="5 6" id="KW-0067">ATP-binding</keyword>
<evidence type="ECO:0000313" key="7">
    <source>
        <dbReference type="EMBL" id="QQP14238.1"/>
    </source>
</evidence>
<dbReference type="EMBL" id="CP067341">
    <property type="protein sequence ID" value="QQP14238.1"/>
    <property type="molecule type" value="Genomic_DNA"/>
</dbReference>
<dbReference type="GO" id="GO:0004329">
    <property type="term" value="F:formate-tetrahydrofolate ligase activity"/>
    <property type="evidence" value="ECO:0007669"/>
    <property type="project" value="UniProtKB-EC"/>
</dbReference>
<dbReference type="Gene3D" id="3.30.1510.10">
    <property type="entry name" value="Domain 2, N(10)-formyltetrahydrofolate synthetase"/>
    <property type="match status" value="1"/>
</dbReference>
<keyword evidence="4 6" id="KW-0547">Nucleotide-binding</keyword>
<accession>A0ABX7AZG8</accession>
<dbReference type="NCBIfam" id="NF010030">
    <property type="entry name" value="PRK13505.1"/>
    <property type="match status" value="1"/>
</dbReference>
<evidence type="ECO:0000313" key="8">
    <source>
        <dbReference type="Proteomes" id="UP000596049"/>
    </source>
</evidence>
<reference evidence="7 8" key="1">
    <citation type="submission" date="2020-01" db="EMBL/GenBank/DDBJ databases">
        <authorList>
            <person name="Liu G."/>
            <person name="Liu B."/>
        </authorList>
    </citation>
    <scope>NUCLEOTIDE SEQUENCE [LARGE SCALE GENOMIC DNA]</scope>
    <source>
        <strain evidence="7 8">FJAT-51161</strain>
    </source>
</reference>
<gene>
    <name evidence="6" type="primary">fhs</name>
    <name evidence="7" type="ORF">FJQ98_09570</name>
</gene>
<dbReference type="HAMAP" id="MF_01543">
    <property type="entry name" value="FTHFS"/>
    <property type="match status" value="1"/>
</dbReference>
<comment type="catalytic activity">
    <reaction evidence="6">
        <text>(6S)-5,6,7,8-tetrahydrofolate + formate + ATP = (6R)-10-formyltetrahydrofolate + ADP + phosphate</text>
        <dbReference type="Rhea" id="RHEA:20221"/>
        <dbReference type="ChEBI" id="CHEBI:15740"/>
        <dbReference type="ChEBI" id="CHEBI:30616"/>
        <dbReference type="ChEBI" id="CHEBI:43474"/>
        <dbReference type="ChEBI" id="CHEBI:57453"/>
        <dbReference type="ChEBI" id="CHEBI:195366"/>
        <dbReference type="ChEBI" id="CHEBI:456216"/>
        <dbReference type="EC" id="6.3.4.3"/>
    </reaction>
</comment>
<organism evidence="7 8">
    <name type="scientific">Lysinibacillus agricola</name>
    <dbReference type="NCBI Taxonomy" id="2590012"/>
    <lineage>
        <taxon>Bacteria</taxon>
        <taxon>Bacillati</taxon>
        <taxon>Bacillota</taxon>
        <taxon>Bacilli</taxon>
        <taxon>Bacillales</taxon>
        <taxon>Bacillaceae</taxon>
        <taxon>Lysinibacillus</taxon>
    </lineage>
</organism>
<evidence type="ECO:0000256" key="5">
    <source>
        <dbReference type="ARBA" id="ARBA00022840"/>
    </source>
</evidence>
<name>A0ABX7AZG8_9BACI</name>
<keyword evidence="3 6" id="KW-0436">Ligase</keyword>
<comment type="pathway">
    <text evidence="1 6">One-carbon metabolism; tetrahydrofolate interconversion.</text>
</comment>
<protein>
    <recommendedName>
        <fullName evidence="6">Formate--tetrahydrofolate ligase</fullName>
        <ecNumber evidence="6">6.3.4.3</ecNumber>
    </recommendedName>
    <alternativeName>
        <fullName evidence="6">Formyltetrahydrofolate synthetase</fullName>
        <shortName evidence="6">FHS</shortName>
        <shortName evidence="6">FTHFS</shortName>
    </alternativeName>
</protein>
<dbReference type="InterPro" id="IPR020628">
    <property type="entry name" value="Formate_THF_ligase_CS"/>
</dbReference>